<reference evidence="1" key="1">
    <citation type="submission" date="2023-12" db="EMBL/GenBank/DDBJ databases">
        <title>Genome assembly of Anisodus tanguticus.</title>
        <authorList>
            <person name="Wang Y.-J."/>
        </authorList>
    </citation>
    <scope>NUCLEOTIDE SEQUENCE</scope>
    <source>
        <strain evidence="1">KB-2021</strain>
        <tissue evidence="1">Leaf</tissue>
    </source>
</reference>
<gene>
    <name evidence="1" type="ORF">RND71_014567</name>
</gene>
<dbReference type="Proteomes" id="UP001291623">
    <property type="component" value="Unassembled WGS sequence"/>
</dbReference>
<dbReference type="EMBL" id="JAVYJV010000007">
    <property type="protein sequence ID" value="KAK4366687.1"/>
    <property type="molecule type" value="Genomic_DNA"/>
</dbReference>
<keyword evidence="2" id="KW-1185">Reference proteome</keyword>
<evidence type="ECO:0000313" key="2">
    <source>
        <dbReference type="Proteomes" id="UP001291623"/>
    </source>
</evidence>
<dbReference type="AlphaFoldDB" id="A0AAE1SBQ7"/>
<name>A0AAE1SBQ7_9SOLA</name>
<proteinExistence type="predicted"/>
<sequence>METKEAQNIINKRRKSVRFRVVNDNDDVEGQEIMKKGVVRIRVVVTQEELKQILNGQLAKDEFFEKGCSSTIWRPVLDSIPEDH</sequence>
<protein>
    <submittedName>
        <fullName evidence="1">Uncharacterized protein</fullName>
    </submittedName>
</protein>
<organism evidence="1 2">
    <name type="scientific">Anisodus tanguticus</name>
    <dbReference type="NCBI Taxonomy" id="243964"/>
    <lineage>
        <taxon>Eukaryota</taxon>
        <taxon>Viridiplantae</taxon>
        <taxon>Streptophyta</taxon>
        <taxon>Embryophyta</taxon>
        <taxon>Tracheophyta</taxon>
        <taxon>Spermatophyta</taxon>
        <taxon>Magnoliopsida</taxon>
        <taxon>eudicotyledons</taxon>
        <taxon>Gunneridae</taxon>
        <taxon>Pentapetalae</taxon>
        <taxon>asterids</taxon>
        <taxon>lamiids</taxon>
        <taxon>Solanales</taxon>
        <taxon>Solanaceae</taxon>
        <taxon>Solanoideae</taxon>
        <taxon>Hyoscyameae</taxon>
        <taxon>Anisodus</taxon>
    </lineage>
</organism>
<evidence type="ECO:0000313" key="1">
    <source>
        <dbReference type="EMBL" id="KAK4366687.1"/>
    </source>
</evidence>
<accession>A0AAE1SBQ7</accession>
<comment type="caution">
    <text evidence="1">The sequence shown here is derived from an EMBL/GenBank/DDBJ whole genome shotgun (WGS) entry which is preliminary data.</text>
</comment>